<organism evidence="1 2">
    <name type="scientific">Coprinopsis marcescibilis</name>
    <name type="common">Agaric fungus</name>
    <name type="synonym">Psathyrella marcescibilis</name>
    <dbReference type="NCBI Taxonomy" id="230819"/>
    <lineage>
        <taxon>Eukaryota</taxon>
        <taxon>Fungi</taxon>
        <taxon>Dikarya</taxon>
        <taxon>Basidiomycota</taxon>
        <taxon>Agaricomycotina</taxon>
        <taxon>Agaricomycetes</taxon>
        <taxon>Agaricomycetidae</taxon>
        <taxon>Agaricales</taxon>
        <taxon>Agaricineae</taxon>
        <taxon>Psathyrellaceae</taxon>
        <taxon>Coprinopsis</taxon>
    </lineage>
</organism>
<evidence type="ECO:0000313" key="1">
    <source>
        <dbReference type="EMBL" id="TFK16371.1"/>
    </source>
</evidence>
<feature type="non-terminal residue" evidence="1">
    <location>
        <position position="400"/>
    </location>
</feature>
<dbReference type="AlphaFoldDB" id="A0A5C3K8V7"/>
<dbReference type="EMBL" id="ML210892">
    <property type="protein sequence ID" value="TFK16371.1"/>
    <property type="molecule type" value="Genomic_DNA"/>
</dbReference>
<dbReference type="Gene3D" id="3.80.10.10">
    <property type="entry name" value="Ribonuclease Inhibitor"/>
    <property type="match status" value="1"/>
</dbReference>
<gene>
    <name evidence="1" type="ORF">FA15DRAFT_662213</name>
</gene>
<dbReference type="InterPro" id="IPR032675">
    <property type="entry name" value="LRR_dom_sf"/>
</dbReference>
<sequence>MTQDFNLVPEFINKFQKTLTRLSISHYSHTTAIGIPTYDSLVRFPNLISVTLQPGSRGYAGFIKQHADSLLELQCPIGPFPDGIGPIKFRKLKKVTLTAEALVRWEPESSWWMSSSPFLKSILPTVRSLRISHWCTGEEIATFLETVNRLSGHVEPLLAELSICFQTFSVDSLPAIATAFPKLRTLEITFLDIVTEGAPWTPIRPDKSFPFAENRLKYVPFARRLIHTLSGVAWGLEGITVKCQGWPVDIPMWGVMYMCGQFIPSILSFNSTGNMTIPEERWANKVSAYVLSVSMAWFNFTAVLIVQTYSEHGTMCERDLKLMAYCPSPIVAFGVDAKEPPIISLLRSTFLMLLILSGALKPPAHTRMRRRAIEEPTPKSVELPPEIWDQIAGHLQGNTL</sequence>
<dbReference type="OrthoDB" id="3071584at2759"/>
<dbReference type="SUPFAM" id="SSF52047">
    <property type="entry name" value="RNI-like"/>
    <property type="match status" value="1"/>
</dbReference>
<proteinExistence type="predicted"/>
<keyword evidence="2" id="KW-1185">Reference proteome</keyword>
<evidence type="ECO:0000313" key="2">
    <source>
        <dbReference type="Proteomes" id="UP000307440"/>
    </source>
</evidence>
<reference evidence="1 2" key="1">
    <citation type="journal article" date="2019" name="Nat. Ecol. Evol.">
        <title>Megaphylogeny resolves global patterns of mushroom evolution.</title>
        <authorList>
            <person name="Varga T."/>
            <person name="Krizsan K."/>
            <person name="Foldi C."/>
            <person name="Dima B."/>
            <person name="Sanchez-Garcia M."/>
            <person name="Sanchez-Ramirez S."/>
            <person name="Szollosi G.J."/>
            <person name="Szarkandi J.G."/>
            <person name="Papp V."/>
            <person name="Albert L."/>
            <person name="Andreopoulos W."/>
            <person name="Angelini C."/>
            <person name="Antonin V."/>
            <person name="Barry K.W."/>
            <person name="Bougher N.L."/>
            <person name="Buchanan P."/>
            <person name="Buyck B."/>
            <person name="Bense V."/>
            <person name="Catcheside P."/>
            <person name="Chovatia M."/>
            <person name="Cooper J."/>
            <person name="Damon W."/>
            <person name="Desjardin D."/>
            <person name="Finy P."/>
            <person name="Geml J."/>
            <person name="Haridas S."/>
            <person name="Hughes K."/>
            <person name="Justo A."/>
            <person name="Karasinski D."/>
            <person name="Kautmanova I."/>
            <person name="Kiss B."/>
            <person name="Kocsube S."/>
            <person name="Kotiranta H."/>
            <person name="LaButti K.M."/>
            <person name="Lechner B.E."/>
            <person name="Liimatainen K."/>
            <person name="Lipzen A."/>
            <person name="Lukacs Z."/>
            <person name="Mihaltcheva S."/>
            <person name="Morgado L.N."/>
            <person name="Niskanen T."/>
            <person name="Noordeloos M.E."/>
            <person name="Ohm R.A."/>
            <person name="Ortiz-Santana B."/>
            <person name="Ovrebo C."/>
            <person name="Racz N."/>
            <person name="Riley R."/>
            <person name="Savchenko A."/>
            <person name="Shiryaev A."/>
            <person name="Soop K."/>
            <person name="Spirin V."/>
            <person name="Szebenyi C."/>
            <person name="Tomsovsky M."/>
            <person name="Tulloss R.E."/>
            <person name="Uehling J."/>
            <person name="Grigoriev I.V."/>
            <person name="Vagvolgyi C."/>
            <person name="Papp T."/>
            <person name="Martin F.M."/>
            <person name="Miettinen O."/>
            <person name="Hibbett D.S."/>
            <person name="Nagy L.G."/>
        </authorList>
    </citation>
    <scope>NUCLEOTIDE SEQUENCE [LARGE SCALE GENOMIC DNA]</scope>
    <source>
        <strain evidence="1 2">CBS 121175</strain>
    </source>
</reference>
<accession>A0A5C3K8V7</accession>
<protein>
    <submittedName>
        <fullName evidence="1">Uncharacterized protein</fullName>
    </submittedName>
</protein>
<dbReference type="Proteomes" id="UP000307440">
    <property type="component" value="Unassembled WGS sequence"/>
</dbReference>
<name>A0A5C3K8V7_COPMA</name>